<dbReference type="RefSeq" id="XP_001307345.1">
    <property type="nucleotide sequence ID" value="XM_001307344.1"/>
</dbReference>
<dbReference type="Proteomes" id="UP000001542">
    <property type="component" value="Unassembled WGS sequence"/>
</dbReference>
<organism evidence="1 2">
    <name type="scientific">Trichomonas vaginalis (strain ATCC PRA-98 / G3)</name>
    <dbReference type="NCBI Taxonomy" id="412133"/>
    <lineage>
        <taxon>Eukaryota</taxon>
        <taxon>Metamonada</taxon>
        <taxon>Parabasalia</taxon>
        <taxon>Trichomonadida</taxon>
        <taxon>Trichomonadidae</taxon>
        <taxon>Trichomonas</taxon>
    </lineage>
</organism>
<accession>A2FKZ9</accession>
<evidence type="ECO:0000313" key="1">
    <source>
        <dbReference type="EMBL" id="EAX94415.1"/>
    </source>
</evidence>
<dbReference type="VEuPathDB" id="TrichDB:TVAGG3_0846640"/>
<evidence type="ECO:0000313" key="2">
    <source>
        <dbReference type="Proteomes" id="UP000001542"/>
    </source>
</evidence>
<reference evidence="1" key="2">
    <citation type="journal article" date="2007" name="Science">
        <title>Draft genome sequence of the sexually transmitted pathogen Trichomonas vaginalis.</title>
        <authorList>
            <person name="Carlton J.M."/>
            <person name="Hirt R.P."/>
            <person name="Silva J.C."/>
            <person name="Delcher A.L."/>
            <person name="Schatz M."/>
            <person name="Zhao Q."/>
            <person name="Wortman J.R."/>
            <person name="Bidwell S.L."/>
            <person name="Alsmark U.C.M."/>
            <person name="Besteiro S."/>
            <person name="Sicheritz-Ponten T."/>
            <person name="Noel C.J."/>
            <person name="Dacks J.B."/>
            <person name="Foster P.G."/>
            <person name="Simillion C."/>
            <person name="Van de Peer Y."/>
            <person name="Miranda-Saavedra D."/>
            <person name="Barton G.J."/>
            <person name="Westrop G.D."/>
            <person name="Mueller S."/>
            <person name="Dessi D."/>
            <person name="Fiori P.L."/>
            <person name="Ren Q."/>
            <person name="Paulsen I."/>
            <person name="Zhang H."/>
            <person name="Bastida-Corcuera F.D."/>
            <person name="Simoes-Barbosa A."/>
            <person name="Brown M.T."/>
            <person name="Hayes R.D."/>
            <person name="Mukherjee M."/>
            <person name="Okumura C.Y."/>
            <person name="Schneider R."/>
            <person name="Smith A.J."/>
            <person name="Vanacova S."/>
            <person name="Villalvazo M."/>
            <person name="Haas B.J."/>
            <person name="Pertea M."/>
            <person name="Feldblyum T.V."/>
            <person name="Utterback T.R."/>
            <person name="Shu C.L."/>
            <person name="Osoegawa K."/>
            <person name="de Jong P.J."/>
            <person name="Hrdy I."/>
            <person name="Horvathova L."/>
            <person name="Zubacova Z."/>
            <person name="Dolezal P."/>
            <person name="Malik S.B."/>
            <person name="Logsdon J.M. Jr."/>
            <person name="Henze K."/>
            <person name="Gupta A."/>
            <person name="Wang C.C."/>
            <person name="Dunne R.L."/>
            <person name="Upcroft J.A."/>
            <person name="Upcroft P."/>
            <person name="White O."/>
            <person name="Salzberg S.L."/>
            <person name="Tang P."/>
            <person name="Chiu C.-H."/>
            <person name="Lee Y.-S."/>
            <person name="Embley T.M."/>
            <person name="Coombs G.H."/>
            <person name="Mottram J.C."/>
            <person name="Tachezy J."/>
            <person name="Fraser-Liggett C.M."/>
            <person name="Johnson P.J."/>
        </authorList>
    </citation>
    <scope>NUCLEOTIDE SEQUENCE [LARGE SCALE GENOMIC DNA]</scope>
    <source>
        <strain evidence="1">G3</strain>
    </source>
</reference>
<dbReference type="EMBL" id="DS113859">
    <property type="protein sequence ID" value="EAX94415.1"/>
    <property type="molecule type" value="Genomic_DNA"/>
</dbReference>
<evidence type="ECO:0008006" key="3">
    <source>
        <dbReference type="Google" id="ProtNLM"/>
    </source>
</evidence>
<dbReference type="KEGG" id="tva:4752146"/>
<keyword evidence="2" id="KW-1185">Reference proteome</keyword>
<dbReference type="VEuPathDB" id="TrichDB:TVAG_241510"/>
<dbReference type="InParanoid" id="A2FKZ9"/>
<gene>
    <name evidence="1" type="ORF">TVAG_241510</name>
</gene>
<reference evidence="1" key="1">
    <citation type="submission" date="2006-10" db="EMBL/GenBank/DDBJ databases">
        <authorList>
            <person name="Amadeo P."/>
            <person name="Zhao Q."/>
            <person name="Wortman J."/>
            <person name="Fraser-Liggett C."/>
            <person name="Carlton J."/>
        </authorList>
    </citation>
    <scope>NUCLEOTIDE SEQUENCE</scope>
    <source>
        <strain evidence="1">G3</strain>
    </source>
</reference>
<proteinExistence type="predicted"/>
<dbReference type="AlphaFoldDB" id="A2FKZ9"/>
<name>A2FKZ9_TRIV3</name>
<sequence length="680" mass="79113">MVFQSKSNKFNIKPYHNNNHKKNLLENKIIRFKAVSLKKYFFKYPATEPLKLSLTFENRQNRTVEIIPRYSPSDIQLENVSVSTDEVVDQLFDISHLPIGDYKFYFRVYTNNSYYFESFRSFSIGYSPKINVSDIEFSPLEVREDIDTRLNVSFVLSIPEKSGTNLQVNFYFNDNHGINSNEFAYFPRIYNYSINFSNIYYLDKKYLLDGINYVYFYPKQGDRCGEFVNASFKYIMKKPILNIITPDNQVFKKNDDTKFNLEETIKCDYECDNVSLFYQIDEYEVKTIVKNIPMQPDIAIEGNHGVEFPSDLTEGNNHSIRIWVTDGFNRTSMVTKNFSYLFDYPTIEVLPLSKDSYTDFADDIINVTGFVSHPYHTGQLSVFHRIDDKSEISATSSPIQVESSNEKHQFNFTFQIPSITEEGLHIITIWAQDERGVKSNIQNFIFGFEHNSPPEIVSFDISPLEFFKNGLTPMEINVRIGDINGAKNAVIMYKFEDGEYKNLKPIKIEQSSAKTKTMEIYVPNYLHEGNNTIYLIVSDGNKNSTEVNKTFEFKFNPPILNITTADNQVLWKNTSKEFHFVGNLKDDDANGNVTIFYQFDGEQPKQANTYNITDNKIHDISYNATFPSNFSENNHHRITIWAIDETNKISENYILHFSYLFNDPILNLISPDKQAFKKNI</sequence>
<protein>
    <recommendedName>
        <fullName evidence="3">Bap-like</fullName>
    </recommendedName>
</protein>